<evidence type="ECO:0000313" key="2">
    <source>
        <dbReference type="EMBL" id="MBS0028374.1"/>
    </source>
</evidence>
<accession>A0ABS5IZL3</accession>
<evidence type="ECO:0000313" key="3">
    <source>
        <dbReference type="Proteomes" id="UP000676386"/>
    </source>
</evidence>
<reference evidence="2 3" key="1">
    <citation type="submission" date="2021-04" db="EMBL/GenBank/DDBJ databases">
        <title>Chitinophaga sp. nov., isolated from the rhizosphere soil.</title>
        <authorList>
            <person name="He S."/>
        </authorList>
    </citation>
    <scope>NUCLEOTIDE SEQUENCE [LARGE SCALE GENOMIC DNA]</scope>
    <source>
        <strain evidence="2 3">2R12</strain>
    </source>
</reference>
<dbReference type="Pfam" id="PF09697">
    <property type="entry name" value="Porph_ging"/>
    <property type="match status" value="1"/>
</dbReference>
<gene>
    <name evidence="2" type="ORF">KE626_13730</name>
</gene>
<protein>
    <submittedName>
        <fullName evidence="2">GLPGLI family protein</fullName>
    </submittedName>
</protein>
<feature type="signal peptide" evidence="1">
    <location>
        <begin position="1"/>
        <end position="21"/>
    </location>
</feature>
<dbReference type="NCBIfam" id="TIGR01200">
    <property type="entry name" value="GLPGLI"/>
    <property type="match status" value="1"/>
</dbReference>
<dbReference type="Proteomes" id="UP000676386">
    <property type="component" value="Unassembled WGS sequence"/>
</dbReference>
<dbReference type="RefSeq" id="WP_211973472.1">
    <property type="nucleotide sequence ID" value="NZ_CBFHAM010000107.1"/>
</dbReference>
<evidence type="ECO:0000256" key="1">
    <source>
        <dbReference type="SAM" id="SignalP"/>
    </source>
</evidence>
<dbReference type="EMBL" id="JAGTXB010000005">
    <property type="protein sequence ID" value="MBS0028374.1"/>
    <property type="molecule type" value="Genomic_DNA"/>
</dbReference>
<proteinExistence type="predicted"/>
<feature type="chain" id="PRO_5047172833" evidence="1">
    <location>
        <begin position="22"/>
        <end position="267"/>
    </location>
</feature>
<sequence length="267" mass="29652">MKKIICTLPVVLLLLSARAQQKQGKVIYERTTQMEMHMQGLADDVVQSLPRSHKDKLEVLFGNDQSLRRGVEEDMPEEFTEREGGMQVHMVVAGGNDVTYSNLATGQVVEEREFGTKNYIIMDSIQHLNWKLTGATSTILNYPCQQAVTQRIGKRANTTMENGKLETKEVPDTANIVVWFTPAIPVPAGPEYQGQLPGLILGIDINNGRMVYTATELSDKTDLEAIKAPSKGKKVTMAEFAKERDKIMSGMQRSNGARPMGTIRIAQ</sequence>
<organism evidence="2 3">
    <name type="scientific">Chitinophaga hostae</name>
    <dbReference type="NCBI Taxonomy" id="2831022"/>
    <lineage>
        <taxon>Bacteria</taxon>
        <taxon>Pseudomonadati</taxon>
        <taxon>Bacteroidota</taxon>
        <taxon>Chitinophagia</taxon>
        <taxon>Chitinophagales</taxon>
        <taxon>Chitinophagaceae</taxon>
        <taxon>Chitinophaga</taxon>
    </lineage>
</organism>
<name>A0ABS5IZL3_9BACT</name>
<keyword evidence="1" id="KW-0732">Signal</keyword>
<comment type="caution">
    <text evidence="2">The sequence shown here is derived from an EMBL/GenBank/DDBJ whole genome shotgun (WGS) entry which is preliminary data.</text>
</comment>
<dbReference type="InterPro" id="IPR005901">
    <property type="entry name" value="GLPGLI"/>
</dbReference>
<keyword evidence="3" id="KW-1185">Reference proteome</keyword>